<dbReference type="AlphaFoldDB" id="S8C5B0"/>
<evidence type="ECO:0000313" key="2">
    <source>
        <dbReference type="EMBL" id="EPS61985.1"/>
    </source>
</evidence>
<proteinExistence type="predicted"/>
<feature type="chain" id="PRO_5004548886" evidence="1">
    <location>
        <begin position="19"/>
        <end position="338"/>
    </location>
</feature>
<name>S8C5B0_9LAMI</name>
<evidence type="ECO:0000313" key="3">
    <source>
        <dbReference type="Proteomes" id="UP000015453"/>
    </source>
</evidence>
<feature type="signal peptide" evidence="1">
    <location>
        <begin position="1"/>
        <end position="18"/>
    </location>
</feature>
<evidence type="ECO:0000256" key="1">
    <source>
        <dbReference type="SAM" id="SignalP"/>
    </source>
</evidence>
<protein>
    <submittedName>
        <fullName evidence="2">Uncharacterized protein</fullName>
    </submittedName>
</protein>
<accession>S8C5B0</accession>
<reference evidence="2 3" key="1">
    <citation type="journal article" date="2013" name="BMC Genomics">
        <title>The miniature genome of a carnivorous plant Genlisea aurea contains a low number of genes and short non-coding sequences.</title>
        <authorList>
            <person name="Leushkin E.V."/>
            <person name="Sutormin R.A."/>
            <person name="Nabieva E.R."/>
            <person name="Penin A.A."/>
            <person name="Kondrashov A.S."/>
            <person name="Logacheva M.D."/>
        </authorList>
    </citation>
    <scope>NUCLEOTIDE SEQUENCE [LARGE SCALE GENOMIC DNA]</scope>
</reference>
<gene>
    <name evidence="2" type="ORF">M569_12807</name>
</gene>
<dbReference type="EMBL" id="AUSU01006466">
    <property type="protein sequence ID" value="EPS61985.1"/>
    <property type="molecule type" value="Genomic_DNA"/>
</dbReference>
<dbReference type="Proteomes" id="UP000015453">
    <property type="component" value="Unassembled WGS sequence"/>
</dbReference>
<dbReference type="PANTHER" id="PTHR35759:SF1">
    <property type="entry name" value="OS07G0673000 PROTEIN"/>
    <property type="match status" value="1"/>
</dbReference>
<keyword evidence="1" id="KW-0732">Signal</keyword>
<feature type="non-terminal residue" evidence="2">
    <location>
        <position position="1"/>
    </location>
</feature>
<keyword evidence="3" id="KW-1185">Reference proteome</keyword>
<dbReference type="PANTHER" id="PTHR35759">
    <property type="entry name" value="BNAA09G03860D PROTEIN"/>
    <property type="match status" value="1"/>
</dbReference>
<dbReference type="OrthoDB" id="407127at2759"/>
<organism evidence="2 3">
    <name type="scientific">Genlisea aurea</name>
    <dbReference type="NCBI Taxonomy" id="192259"/>
    <lineage>
        <taxon>Eukaryota</taxon>
        <taxon>Viridiplantae</taxon>
        <taxon>Streptophyta</taxon>
        <taxon>Embryophyta</taxon>
        <taxon>Tracheophyta</taxon>
        <taxon>Spermatophyta</taxon>
        <taxon>Magnoliopsida</taxon>
        <taxon>eudicotyledons</taxon>
        <taxon>Gunneridae</taxon>
        <taxon>Pentapetalae</taxon>
        <taxon>asterids</taxon>
        <taxon>lamiids</taxon>
        <taxon>Lamiales</taxon>
        <taxon>Lentibulariaceae</taxon>
        <taxon>Genlisea</taxon>
    </lineage>
</organism>
<comment type="caution">
    <text evidence="2">The sequence shown here is derived from an EMBL/GenBank/DDBJ whole genome shotgun (WGS) entry which is preliminary data.</text>
</comment>
<sequence>SPLKFAFLFSISLAGAASIAVSAVGPFPRHRHGIKTSRTLSSSANPKATVSDLLAILGSPQQANSVNPKVAGELWSCFKFLAPHSRTADSGRSLRSVGLSSIQNKDNVDELIKSPPPSILDLARIAVDSGADPGAIHRALDPAIIPVPDVEGSVEDRCELTRTPYGRRFIDEGVNSYIRLLFETIVDRGPNVGLNVSLSRYDLFHGHLFLAKNTSRLGILFHAKEYPAYDKQAFSFNMGYCQMGSNVAFDDDDSMNLRNILWLAPLPSSDSSSTNSWLAPGVLVVLDANPDGIIYRDLVPEYVDYVRTLYEEDFGEVVVDVNYLNVGDGVPNFQIFIC</sequence>